<name>A0A7J7KIN7_BUGNE</name>
<accession>A0A7J7KIN7</accession>
<organism evidence="2 3">
    <name type="scientific">Bugula neritina</name>
    <name type="common">Brown bryozoan</name>
    <name type="synonym">Sertularia neritina</name>
    <dbReference type="NCBI Taxonomy" id="10212"/>
    <lineage>
        <taxon>Eukaryota</taxon>
        <taxon>Metazoa</taxon>
        <taxon>Spiralia</taxon>
        <taxon>Lophotrochozoa</taxon>
        <taxon>Bryozoa</taxon>
        <taxon>Gymnolaemata</taxon>
        <taxon>Cheilostomatida</taxon>
        <taxon>Flustrina</taxon>
        <taxon>Buguloidea</taxon>
        <taxon>Bugulidae</taxon>
        <taxon>Bugula</taxon>
    </lineage>
</organism>
<protein>
    <submittedName>
        <fullName evidence="2">Uncharacterized protein</fullName>
    </submittedName>
</protein>
<sequence length="220" mass="25759">MFANMSMEAREAYNQTLQEMAEEVEQSSSSNRSILLTNTCKFVDRLNMTPSSTYITDSESEPEVYGVSNRRHSDFETRYKYSHVLKSQQRLAKSESRSRRRQTEKIKKSREQIPLIKKCKAPVSHTALRIGRKQQVQEKDEDMRSDTLSRDQVSVHQQQLTTRPFEITPFGYDSRYMGVQNIVNHKQYNTDEDEDLAAYVIEKATQKCKHWLAYQNNDSL</sequence>
<comment type="caution">
    <text evidence="2">The sequence shown here is derived from an EMBL/GenBank/DDBJ whole genome shotgun (WGS) entry which is preliminary data.</text>
</comment>
<reference evidence="2" key="1">
    <citation type="submission" date="2020-06" db="EMBL/GenBank/DDBJ databases">
        <title>Draft genome of Bugula neritina, a colonial animal packing powerful symbionts and potential medicines.</title>
        <authorList>
            <person name="Rayko M."/>
        </authorList>
    </citation>
    <scope>NUCLEOTIDE SEQUENCE [LARGE SCALE GENOMIC DNA]</scope>
    <source>
        <strain evidence="2">Kwan_BN1</strain>
    </source>
</reference>
<feature type="compositionally biased region" description="Basic and acidic residues" evidence="1">
    <location>
        <begin position="137"/>
        <end position="149"/>
    </location>
</feature>
<evidence type="ECO:0000256" key="1">
    <source>
        <dbReference type="SAM" id="MobiDB-lite"/>
    </source>
</evidence>
<proteinExistence type="predicted"/>
<dbReference type="EMBL" id="VXIV02000522">
    <property type="protein sequence ID" value="KAF6037764.1"/>
    <property type="molecule type" value="Genomic_DNA"/>
</dbReference>
<keyword evidence="3" id="KW-1185">Reference proteome</keyword>
<feature type="compositionally biased region" description="Basic and acidic residues" evidence="1">
    <location>
        <begin position="92"/>
        <end position="111"/>
    </location>
</feature>
<feature type="region of interest" description="Disordered" evidence="1">
    <location>
        <begin position="86"/>
        <end position="111"/>
    </location>
</feature>
<gene>
    <name evidence="2" type="ORF">EB796_003927</name>
</gene>
<evidence type="ECO:0000313" key="3">
    <source>
        <dbReference type="Proteomes" id="UP000593567"/>
    </source>
</evidence>
<dbReference type="AlphaFoldDB" id="A0A7J7KIN7"/>
<dbReference type="Proteomes" id="UP000593567">
    <property type="component" value="Unassembled WGS sequence"/>
</dbReference>
<feature type="region of interest" description="Disordered" evidence="1">
    <location>
        <begin position="137"/>
        <end position="157"/>
    </location>
</feature>
<evidence type="ECO:0000313" key="2">
    <source>
        <dbReference type="EMBL" id="KAF6037764.1"/>
    </source>
</evidence>